<dbReference type="AlphaFoldDB" id="A0A176YQV1"/>
<proteinExistence type="predicted"/>
<evidence type="ECO:0000313" key="1">
    <source>
        <dbReference type="EMBL" id="OAF09215.1"/>
    </source>
</evidence>
<evidence type="ECO:0000313" key="2">
    <source>
        <dbReference type="Proteomes" id="UP000076959"/>
    </source>
</evidence>
<gene>
    <name evidence="1" type="ORF">AYJ54_00170</name>
</gene>
<comment type="caution">
    <text evidence="1">The sequence shown here is derived from an EMBL/GenBank/DDBJ whole genome shotgun (WGS) entry which is preliminary data.</text>
</comment>
<organism evidence="1 2">
    <name type="scientific">Bradyrhizobium centrolobii</name>
    <dbReference type="NCBI Taxonomy" id="1505087"/>
    <lineage>
        <taxon>Bacteria</taxon>
        <taxon>Pseudomonadati</taxon>
        <taxon>Pseudomonadota</taxon>
        <taxon>Alphaproteobacteria</taxon>
        <taxon>Hyphomicrobiales</taxon>
        <taxon>Nitrobacteraceae</taxon>
        <taxon>Bradyrhizobium</taxon>
    </lineage>
</organism>
<accession>A0A176YQV1</accession>
<protein>
    <submittedName>
        <fullName evidence="1">Uncharacterized protein</fullName>
    </submittedName>
</protein>
<reference evidence="1 2" key="1">
    <citation type="submission" date="2016-03" db="EMBL/GenBank/DDBJ databases">
        <title>Draft Genome Sequence of the Strain BR 10245 (Bradyrhizobium sp.) isolated from nodules of Centrolobium paraense.</title>
        <authorList>
            <person name="Simoes-Araujo J.L.Sr."/>
            <person name="Barauna A.C."/>
            <person name="Silva K."/>
            <person name="Zilli J.E."/>
        </authorList>
    </citation>
    <scope>NUCLEOTIDE SEQUENCE [LARGE SCALE GENOMIC DNA]</scope>
    <source>
        <strain evidence="1 2">BR 10245</strain>
    </source>
</reference>
<dbReference type="Proteomes" id="UP000076959">
    <property type="component" value="Unassembled WGS sequence"/>
</dbReference>
<sequence length="65" mass="7009">MRVISGVYDPEDLSALGKIFDDAISALPQSMRTPANRAEIAKLILRRAGQAEVDVLRKLMAAIAA</sequence>
<dbReference type="EMBL" id="LUUB01000057">
    <property type="protein sequence ID" value="OAF09215.1"/>
    <property type="molecule type" value="Genomic_DNA"/>
</dbReference>
<name>A0A176YQV1_9BRAD</name>
<keyword evidence="2" id="KW-1185">Reference proteome</keyword>
<dbReference type="OrthoDB" id="8255625at2"/>